<dbReference type="EC" id="2.1.1.319" evidence="1"/>
<evidence type="ECO:0000313" key="10">
    <source>
        <dbReference type="EMBL" id="KAL1554888.1"/>
    </source>
</evidence>
<reference evidence="10 11" key="1">
    <citation type="submission" date="2024-06" db="EMBL/GenBank/DDBJ databases">
        <title>A chromosome level genome sequence of Diviner's sage (Salvia divinorum).</title>
        <authorList>
            <person name="Ford S.A."/>
            <person name="Ro D.-K."/>
            <person name="Ness R.W."/>
            <person name="Phillips M.A."/>
        </authorList>
    </citation>
    <scope>NUCLEOTIDE SEQUENCE [LARGE SCALE GENOMIC DNA]</scope>
    <source>
        <strain evidence="10">SAF-2024a</strain>
        <tissue evidence="10">Leaf</tissue>
    </source>
</reference>
<dbReference type="Gene3D" id="3.40.50.150">
    <property type="entry name" value="Vaccinia Virus protein VP39"/>
    <property type="match status" value="1"/>
</dbReference>
<organism evidence="10 11">
    <name type="scientific">Salvia divinorum</name>
    <name type="common">Maria pastora</name>
    <name type="synonym">Diviner's sage</name>
    <dbReference type="NCBI Taxonomy" id="28513"/>
    <lineage>
        <taxon>Eukaryota</taxon>
        <taxon>Viridiplantae</taxon>
        <taxon>Streptophyta</taxon>
        <taxon>Embryophyta</taxon>
        <taxon>Tracheophyta</taxon>
        <taxon>Spermatophyta</taxon>
        <taxon>Magnoliopsida</taxon>
        <taxon>eudicotyledons</taxon>
        <taxon>Gunneridae</taxon>
        <taxon>Pentapetalae</taxon>
        <taxon>asterids</taxon>
        <taxon>lamiids</taxon>
        <taxon>Lamiales</taxon>
        <taxon>Lamiaceae</taxon>
        <taxon>Nepetoideae</taxon>
        <taxon>Mentheae</taxon>
        <taxon>Salviinae</taxon>
        <taxon>Salvia</taxon>
        <taxon>Salvia subgen. Calosphace</taxon>
    </lineage>
</organism>
<evidence type="ECO:0000259" key="9">
    <source>
        <dbReference type="Pfam" id="PF22528"/>
    </source>
</evidence>
<dbReference type="GO" id="GO:0035242">
    <property type="term" value="F:protein-arginine omega-N asymmetric methyltransferase activity"/>
    <property type="evidence" value="ECO:0007669"/>
    <property type="project" value="UniProtKB-EC"/>
</dbReference>
<dbReference type="GO" id="GO:0032259">
    <property type="term" value="P:methylation"/>
    <property type="evidence" value="ECO:0007669"/>
    <property type="project" value="UniProtKB-KW"/>
</dbReference>
<dbReference type="Pfam" id="PF22528">
    <property type="entry name" value="PRMT_C"/>
    <property type="match status" value="1"/>
</dbReference>
<comment type="caution">
    <text evidence="10">The sequence shown here is derived from an EMBL/GenBank/DDBJ whole genome shotgun (WGS) entry which is preliminary data.</text>
</comment>
<name>A0ABD1HHX1_SALDI</name>
<dbReference type="SUPFAM" id="SSF53335">
    <property type="entry name" value="S-adenosyl-L-methionine-dependent methyltransferases"/>
    <property type="match status" value="1"/>
</dbReference>
<dbReference type="Pfam" id="PF06325">
    <property type="entry name" value="PrmA"/>
    <property type="match status" value="1"/>
</dbReference>
<comment type="subunit">
    <text evidence="6">Ring-like homodimer.</text>
</comment>
<dbReference type="PROSITE" id="PS51678">
    <property type="entry name" value="SAM_MT_PRMT"/>
    <property type="match status" value="1"/>
</dbReference>
<feature type="domain" description="Protein arginine N-methyltransferase" evidence="9">
    <location>
        <begin position="180"/>
        <end position="351"/>
    </location>
</feature>
<evidence type="ECO:0000256" key="5">
    <source>
        <dbReference type="ARBA" id="ARBA00049086"/>
    </source>
</evidence>
<sequence>MGSSTAAANDVVDKGVDFANYFCTYGFLYHQKEMLCDRVRMDAYYNAVFENKHHFKGKVVLDVGTGSGILAIWSAQAGAKKVYAVEATKMSEHARELIKANKLQDVVEVIEGSMEDIVLPEKVDVIISEWMGYFLLRESMLDSVLCARDRWLNPNGVMYPSHARIWMSPISSGLVDQKMRDYDGAMADWSGFIKETEACYGVDMSALTRPFDEEQKKYYLQTSLWNNLHPNQIIGTPVIIKEINCLTVTVDDIRDVCASFSSSITEENTRLCGFGGWFDVHFRGSDKNPALKEIELTTAPDEDLGTHWGQQVFLLHPPRNVQSGDELKINFLMTRSKVNHRLMEVDLGCEIKQSSGKLVPTIQKKFYIE</sequence>
<dbReference type="InterPro" id="IPR029063">
    <property type="entry name" value="SAM-dependent_MTases_sf"/>
</dbReference>
<dbReference type="FunFam" id="3.40.50.150:FF:000132">
    <property type="entry name" value="Protein arginine N-methyltransferase PRMT10"/>
    <property type="match status" value="1"/>
</dbReference>
<keyword evidence="11" id="KW-1185">Reference proteome</keyword>
<keyword evidence="3 8" id="KW-0808">Transferase</keyword>
<accession>A0ABD1HHX1</accession>
<dbReference type="CDD" id="cd02440">
    <property type="entry name" value="AdoMet_MTases"/>
    <property type="match status" value="1"/>
</dbReference>
<dbReference type="Gene3D" id="2.70.160.11">
    <property type="entry name" value="Hnrnp arginine n-methyltransferase1"/>
    <property type="match status" value="1"/>
</dbReference>
<dbReference type="Proteomes" id="UP001567538">
    <property type="component" value="Unassembled WGS sequence"/>
</dbReference>
<dbReference type="EMBL" id="JBEAFC010000006">
    <property type="protein sequence ID" value="KAL1554888.1"/>
    <property type="molecule type" value="Genomic_DNA"/>
</dbReference>
<dbReference type="PANTHER" id="PTHR11006:SF68">
    <property type="entry name" value="PROTEIN ARGININE N-METHYLTRANSFERASE PRMT10"/>
    <property type="match status" value="1"/>
</dbReference>
<keyword evidence="4 8" id="KW-0949">S-adenosyl-L-methionine</keyword>
<proteinExistence type="predicted"/>
<dbReference type="AlphaFoldDB" id="A0ABD1HHX1"/>
<dbReference type="PANTHER" id="PTHR11006">
    <property type="entry name" value="PROTEIN ARGININE N-METHYLTRANSFERASE"/>
    <property type="match status" value="1"/>
</dbReference>
<keyword evidence="2 8" id="KW-0489">Methyltransferase</keyword>
<protein>
    <recommendedName>
        <fullName evidence="7">Protein arginine N-methyltransferase PRMT10</fullName>
        <ecNumber evidence="1">2.1.1.319</ecNumber>
    </recommendedName>
</protein>
<evidence type="ECO:0000256" key="1">
    <source>
        <dbReference type="ARBA" id="ARBA00011925"/>
    </source>
</evidence>
<evidence type="ECO:0000256" key="8">
    <source>
        <dbReference type="PROSITE-ProRule" id="PRU01015"/>
    </source>
</evidence>
<evidence type="ECO:0000256" key="6">
    <source>
        <dbReference type="ARBA" id="ARBA00065072"/>
    </source>
</evidence>
<dbReference type="FunFam" id="2.70.160.11:FF:000012">
    <property type="entry name" value="Protein arginine N-methyltransferase PRMT10"/>
    <property type="match status" value="1"/>
</dbReference>
<evidence type="ECO:0000256" key="3">
    <source>
        <dbReference type="ARBA" id="ARBA00022679"/>
    </source>
</evidence>
<evidence type="ECO:0000256" key="2">
    <source>
        <dbReference type="ARBA" id="ARBA00022603"/>
    </source>
</evidence>
<comment type="catalytic activity">
    <reaction evidence="5">
        <text>L-arginyl-[protein] + 2 S-adenosyl-L-methionine = N(omega),N(omega)-dimethyl-L-arginyl-[protein] + 2 S-adenosyl-L-homocysteine + 2 H(+)</text>
        <dbReference type="Rhea" id="RHEA:48096"/>
        <dbReference type="Rhea" id="RHEA-COMP:10532"/>
        <dbReference type="Rhea" id="RHEA-COMP:11991"/>
        <dbReference type="ChEBI" id="CHEBI:15378"/>
        <dbReference type="ChEBI" id="CHEBI:29965"/>
        <dbReference type="ChEBI" id="CHEBI:57856"/>
        <dbReference type="ChEBI" id="CHEBI:59789"/>
        <dbReference type="ChEBI" id="CHEBI:61897"/>
        <dbReference type="EC" id="2.1.1.319"/>
    </reaction>
</comment>
<evidence type="ECO:0000256" key="4">
    <source>
        <dbReference type="ARBA" id="ARBA00022691"/>
    </source>
</evidence>
<dbReference type="InterPro" id="IPR055135">
    <property type="entry name" value="PRMT_dom"/>
</dbReference>
<evidence type="ECO:0000313" key="11">
    <source>
        <dbReference type="Proteomes" id="UP001567538"/>
    </source>
</evidence>
<dbReference type="InterPro" id="IPR025799">
    <property type="entry name" value="Arg_MeTrfase"/>
</dbReference>
<gene>
    <name evidence="10" type="primary">PRMT10</name>
    <name evidence="10" type="ORF">AAHA92_15393</name>
</gene>
<evidence type="ECO:0000256" key="7">
    <source>
        <dbReference type="ARBA" id="ARBA00073641"/>
    </source>
</evidence>